<dbReference type="CDD" id="cd01098">
    <property type="entry name" value="PAN_AP_plant"/>
    <property type="match status" value="2"/>
</dbReference>
<feature type="region of interest" description="Disordered" evidence="11">
    <location>
        <begin position="2283"/>
        <end position="2350"/>
    </location>
</feature>
<evidence type="ECO:0000256" key="2">
    <source>
        <dbReference type="ARBA" id="ARBA00022553"/>
    </source>
</evidence>
<dbReference type="InterPro" id="IPR000858">
    <property type="entry name" value="S_locus_glycoprot_dom"/>
</dbReference>
<dbReference type="InterPro" id="IPR036397">
    <property type="entry name" value="RNaseH_sf"/>
</dbReference>
<feature type="compositionally biased region" description="Polar residues" evidence="11">
    <location>
        <begin position="1089"/>
        <end position="1102"/>
    </location>
</feature>
<evidence type="ECO:0000256" key="8">
    <source>
        <dbReference type="ARBA" id="ARBA00047899"/>
    </source>
</evidence>
<dbReference type="FunFam" id="3.50.4.10:FF:000002">
    <property type="entry name" value="G-type lectin S-receptor-like serine/threonine-protein kinase"/>
    <property type="match status" value="1"/>
</dbReference>
<organism evidence="17">
    <name type="scientific">Fagus sylvatica</name>
    <name type="common">Beechnut</name>
    <dbReference type="NCBI Taxonomy" id="28930"/>
    <lineage>
        <taxon>Eukaryota</taxon>
        <taxon>Viridiplantae</taxon>
        <taxon>Streptophyta</taxon>
        <taxon>Embryophyta</taxon>
        <taxon>Tracheophyta</taxon>
        <taxon>Spermatophyta</taxon>
        <taxon>Magnoliopsida</taxon>
        <taxon>eudicotyledons</taxon>
        <taxon>Gunneridae</taxon>
        <taxon>Pentapetalae</taxon>
        <taxon>rosids</taxon>
        <taxon>fabids</taxon>
        <taxon>Fagales</taxon>
        <taxon>Fagaceae</taxon>
        <taxon>Fagus</taxon>
    </lineage>
</organism>
<feature type="region of interest" description="Disordered" evidence="11">
    <location>
        <begin position="813"/>
        <end position="887"/>
    </location>
</feature>
<dbReference type="InterPro" id="IPR005162">
    <property type="entry name" value="Retrotrans_gag_dom"/>
</dbReference>
<dbReference type="SUPFAM" id="SSF51110">
    <property type="entry name" value="alpha-D-mannose-specific plant lectins"/>
    <property type="match status" value="2"/>
</dbReference>
<dbReference type="InterPro" id="IPR043128">
    <property type="entry name" value="Rev_trsase/Diguanyl_cyclase"/>
</dbReference>
<dbReference type="InterPro" id="IPR043502">
    <property type="entry name" value="DNA/RNA_pol_sf"/>
</dbReference>
<dbReference type="InterPro" id="IPR000742">
    <property type="entry name" value="EGF"/>
</dbReference>
<name>A0A2N9GWJ5_FAGSY</name>
<protein>
    <recommendedName>
        <fullName evidence="1">non-specific serine/threonine protein kinase</fullName>
        <ecNumber evidence="1">2.7.11.1</ecNumber>
    </recommendedName>
</protein>
<keyword evidence="4" id="KW-1015">Disulfide bond</keyword>
<evidence type="ECO:0000256" key="1">
    <source>
        <dbReference type="ARBA" id="ARBA00012513"/>
    </source>
</evidence>
<accession>A0A2N9GWJ5</accession>
<dbReference type="Gene3D" id="1.10.340.70">
    <property type="match status" value="1"/>
</dbReference>
<dbReference type="Pfam" id="PF00078">
    <property type="entry name" value="RVT_1"/>
    <property type="match status" value="1"/>
</dbReference>
<dbReference type="Gene3D" id="2.90.10.10">
    <property type="entry name" value="Bulb-type lectin domain"/>
    <property type="match status" value="2"/>
</dbReference>
<dbReference type="Pfam" id="PF13456">
    <property type="entry name" value="RVT_3"/>
    <property type="match status" value="1"/>
</dbReference>
<dbReference type="PROSITE" id="PS50927">
    <property type="entry name" value="BULB_LECTIN"/>
    <property type="match status" value="2"/>
</dbReference>
<dbReference type="InterPro" id="IPR041588">
    <property type="entry name" value="Integrase_H2C2"/>
</dbReference>
<keyword evidence="6" id="KW-0233">DNA recombination</keyword>
<dbReference type="Gene3D" id="2.40.70.10">
    <property type="entry name" value="Acid Proteases"/>
    <property type="match status" value="1"/>
</dbReference>
<proteinExistence type="predicted"/>
<feature type="domain" description="RNase H type-1" evidence="14">
    <location>
        <begin position="1854"/>
        <end position="1983"/>
    </location>
</feature>
<keyword evidence="5" id="KW-0675">Receptor</keyword>
<evidence type="ECO:0000256" key="6">
    <source>
        <dbReference type="ARBA" id="ARBA00023172"/>
    </source>
</evidence>
<evidence type="ECO:0000256" key="11">
    <source>
        <dbReference type="SAM" id="MobiDB-lite"/>
    </source>
</evidence>
<dbReference type="InterPro" id="IPR012337">
    <property type="entry name" value="RNaseH-like_sf"/>
</dbReference>
<dbReference type="InterPro" id="IPR041577">
    <property type="entry name" value="RT_RNaseH_2"/>
</dbReference>
<evidence type="ECO:0000259" key="14">
    <source>
        <dbReference type="PROSITE" id="PS50879"/>
    </source>
</evidence>
<feature type="signal peptide" evidence="12">
    <location>
        <begin position="1"/>
        <end position="23"/>
    </location>
</feature>
<dbReference type="GO" id="GO:0003676">
    <property type="term" value="F:nucleic acid binding"/>
    <property type="evidence" value="ECO:0007669"/>
    <property type="project" value="InterPro"/>
</dbReference>
<keyword evidence="7" id="KW-0325">Glycoprotein</keyword>
<dbReference type="Gene3D" id="3.10.10.10">
    <property type="entry name" value="HIV Type 1 Reverse Transcriptase, subunit A, domain 1"/>
    <property type="match status" value="1"/>
</dbReference>
<dbReference type="Pfam" id="PF03732">
    <property type="entry name" value="Retrotrans_gag"/>
    <property type="match status" value="1"/>
</dbReference>
<dbReference type="SMART" id="SM00473">
    <property type="entry name" value="PAN_AP"/>
    <property type="match status" value="2"/>
</dbReference>
<reference evidence="17" key="1">
    <citation type="submission" date="2018-02" db="EMBL/GenBank/DDBJ databases">
        <authorList>
            <person name="Cohen D.B."/>
            <person name="Kent A.D."/>
        </authorList>
    </citation>
    <scope>NUCLEOTIDE SEQUENCE</scope>
</reference>
<feature type="domain" description="Bulb-type lectin" evidence="15">
    <location>
        <begin position="264"/>
        <end position="388"/>
    </location>
</feature>
<dbReference type="CDD" id="cd01647">
    <property type="entry name" value="RT_LTR"/>
    <property type="match status" value="1"/>
</dbReference>
<dbReference type="Pfam" id="PF08276">
    <property type="entry name" value="PAN_2"/>
    <property type="match status" value="2"/>
</dbReference>
<feature type="domain" description="EGF-like" evidence="13">
    <location>
        <begin position="525"/>
        <end position="561"/>
    </location>
</feature>
<evidence type="ECO:0000256" key="12">
    <source>
        <dbReference type="SAM" id="SignalP"/>
    </source>
</evidence>
<dbReference type="FunFam" id="2.90.10.10:FF:000001">
    <property type="entry name" value="G-type lectin S-receptor-like serine/threonine-protein kinase"/>
    <property type="match status" value="1"/>
</dbReference>
<dbReference type="InterPro" id="IPR001480">
    <property type="entry name" value="Bulb-type_lectin_dom"/>
</dbReference>
<dbReference type="Pfam" id="PF17919">
    <property type="entry name" value="RT_RNaseH_2"/>
    <property type="match status" value="1"/>
</dbReference>
<feature type="compositionally biased region" description="Basic residues" evidence="11">
    <location>
        <begin position="813"/>
        <end position="838"/>
    </location>
</feature>
<comment type="catalytic activity">
    <reaction evidence="8">
        <text>L-threonyl-[protein] + ATP = O-phospho-L-threonyl-[protein] + ADP + H(+)</text>
        <dbReference type="Rhea" id="RHEA:46608"/>
        <dbReference type="Rhea" id="RHEA-COMP:11060"/>
        <dbReference type="Rhea" id="RHEA-COMP:11605"/>
        <dbReference type="ChEBI" id="CHEBI:15378"/>
        <dbReference type="ChEBI" id="CHEBI:30013"/>
        <dbReference type="ChEBI" id="CHEBI:30616"/>
        <dbReference type="ChEBI" id="CHEBI:61977"/>
        <dbReference type="ChEBI" id="CHEBI:456216"/>
        <dbReference type="EC" id="2.7.11.1"/>
    </reaction>
</comment>
<dbReference type="GO" id="GO:0006310">
    <property type="term" value="P:DNA recombination"/>
    <property type="evidence" value="ECO:0007669"/>
    <property type="project" value="UniProtKB-KW"/>
</dbReference>
<feature type="chain" id="PRO_5014667042" description="non-specific serine/threonine protein kinase" evidence="12">
    <location>
        <begin position="24"/>
        <end position="2350"/>
    </location>
</feature>
<feature type="region of interest" description="Disordered" evidence="11">
    <location>
        <begin position="1503"/>
        <end position="1523"/>
    </location>
</feature>
<evidence type="ECO:0000256" key="5">
    <source>
        <dbReference type="ARBA" id="ARBA00023170"/>
    </source>
</evidence>
<dbReference type="CDD" id="cd00303">
    <property type="entry name" value="retropepsin_like"/>
    <property type="match status" value="1"/>
</dbReference>
<comment type="catalytic activity">
    <reaction evidence="9">
        <text>L-seryl-[protein] + ATP = O-phospho-L-seryl-[protein] + ADP + H(+)</text>
        <dbReference type="Rhea" id="RHEA:17989"/>
        <dbReference type="Rhea" id="RHEA-COMP:9863"/>
        <dbReference type="Rhea" id="RHEA-COMP:11604"/>
        <dbReference type="ChEBI" id="CHEBI:15378"/>
        <dbReference type="ChEBI" id="CHEBI:29999"/>
        <dbReference type="ChEBI" id="CHEBI:30616"/>
        <dbReference type="ChEBI" id="CHEBI:83421"/>
        <dbReference type="ChEBI" id="CHEBI:456216"/>
        <dbReference type="EC" id="2.7.11.1"/>
    </reaction>
</comment>
<dbReference type="Gene3D" id="3.30.420.10">
    <property type="entry name" value="Ribonuclease H-like superfamily/Ribonuclease H"/>
    <property type="match status" value="3"/>
</dbReference>
<dbReference type="SMART" id="SM00108">
    <property type="entry name" value="B_lectin"/>
    <property type="match status" value="2"/>
</dbReference>
<dbReference type="InterPro" id="IPR002156">
    <property type="entry name" value="RNaseH_domain"/>
</dbReference>
<feature type="compositionally biased region" description="Basic and acidic residues" evidence="11">
    <location>
        <begin position="750"/>
        <end position="783"/>
    </location>
</feature>
<dbReference type="InterPro" id="IPR000477">
    <property type="entry name" value="RT_dom"/>
</dbReference>
<dbReference type="CDD" id="cd00028">
    <property type="entry name" value="B_lectin"/>
    <property type="match status" value="2"/>
</dbReference>
<dbReference type="InterPro" id="IPR021109">
    <property type="entry name" value="Peptidase_aspartic_dom_sf"/>
</dbReference>
<dbReference type="EC" id="2.7.11.1" evidence="1"/>
<evidence type="ECO:0000256" key="10">
    <source>
        <dbReference type="PROSITE-ProRule" id="PRU00076"/>
    </source>
</evidence>
<evidence type="ECO:0000259" key="13">
    <source>
        <dbReference type="PROSITE" id="PS50026"/>
    </source>
</evidence>
<evidence type="ECO:0000259" key="15">
    <source>
        <dbReference type="PROSITE" id="PS50927"/>
    </source>
</evidence>
<dbReference type="Gene3D" id="3.30.70.270">
    <property type="match status" value="1"/>
</dbReference>
<dbReference type="InterPro" id="IPR036426">
    <property type="entry name" value="Bulb-type_lectin_dom_sf"/>
</dbReference>
<dbReference type="GO" id="GO:0004674">
    <property type="term" value="F:protein serine/threonine kinase activity"/>
    <property type="evidence" value="ECO:0007669"/>
    <property type="project" value="UniProtKB-EC"/>
</dbReference>
<dbReference type="GO" id="GO:0004523">
    <property type="term" value="F:RNA-DNA hybrid ribonuclease activity"/>
    <property type="evidence" value="ECO:0007669"/>
    <property type="project" value="InterPro"/>
</dbReference>
<dbReference type="CDD" id="cd09279">
    <property type="entry name" value="RNase_HI_like"/>
    <property type="match status" value="1"/>
</dbReference>
<dbReference type="PANTHER" id="PTHR32444:SF234">
    <property type="entry name" value="RECEPTOR-LIKE SERINE_THREONINE-PROTEIN KINASE"/>
    <property type="match status" value="1"/>
</dbReference>
<feature type="domain" description="Bulb-type lectin" evidence="15">
    <location>
        <begin position="24"/>
        <end position="165"/>
    </location>
</feature>
<evidence type="ECO:0000313" key="17">
    <source>
        <dbReference type="EMBL" id="SPD03955.1"/>
    </source>
</evidence>
<gene>
    <name evidence="17" type="ORF">FSB_LOCUS31837</name>
</gene>
<keyword evidence="3 12" id="KW-0732">Signal</keyword>
<dbReference type="PROSITE" id="PS50026">
    <property type="entry name" value="EGF_3"/>
    <property type="match status" value="1"/>
</dbReference>
<dbReference type="Pfam" id="PF17921">
    <property type="entry name" value="Integrase_H2C2"/>
    <property type="match status" value="1"/>
</dbReference>
<feature type="region of interest" description="Disordered" evidence="11">
    <location>
        <begin position="705"/>
        <end position="794"/>
    </location>
</feature>
<evidence type="ECO:0000259" key="16">
    <source>
        <dbReference type="PROSITE" id="PS50948"/>
    </source>
</evidence>
<feature type="compositionally biased region" description="Polar residues" evidence="11">
    <location>
        <begin position="2333"/>
        <end position="2350"/>
    </location>
</feature>
<dbReference type="PROSITE" id="PS50948">
    <property type="entry name" value="PAN"/>
    <property type="match status" value="1"/>
</dbReference>
<dbReference type="SUPFAM" id="SSF56672">
    <property type="entry name" value="DNA/RNA polymerases"/>
    <property type="match status" value="1"/>
</dbReference>
<dbReference type="Pfam" id="PF01453">
    <property type="entry name" value="B_lectin"/>
    <property type="match status" value="2"/>
</dbReference>
<sequence>MDIFAFLFLSSCSLVFLSDFSYAADSITQSQSLSEGMTLVSKDGSFVLGFFTPGKSTNRYLGIWYNNNPVDQTVVWVANRLNPINDSSGVLMVNSSGSLVLLSQNSSTVACLDGTQGLVWNGACLHGRVLDDPSPGELTYGIERHNYAEKVMKKGSKKYFRTGLWNGNYFSGVPALKANPVFNYIFVSNKDEDKDKIGFVKFAGIKLPDTTNSWMNGSMNLEECRVKCLNNCSYTTYSNSNISDGGSGCIICLLFFYLKVSFAVDSLTTSQYISDGKSTLVSKDGIFELGFFNPGSSKNHYLGIWYKKIPVQTVAWVASRFNPINDSSGLLMINNTGSVVLMSQNKSVVWSIGLGTQKQAKNPMLQLLDSGNLVLRDGNSGTSLWESFDYPTDTFLPGLKMGWDLRKGTKWHLTAWKSPDDPSPGDFTYGIEMHSYPEPVIWKGTKKFYRTGPWNGLRFSGSPDLKPNPVYDYNFVSTEFEVYYTYTLKNESVISRIVLNQTSNTCERYIWIEDSQVWHRYTSVPRDYCDYYGLCGSNGNCISTGSPVCQCLQGFKPKSLEKWSLMDWSQGCVRNKPLSCHKDGFVKFVDIKLPDTTYSWVNESMGLKECSAKCLNNCSCMAYTNSDIRKSGSGCVMWFGDLVDIRQFPSGGQELYIRMSGSELEINCSTETYPLQLAPSVGKYFYRNKIPKKMTSRIKKATEYADRGKETMIPEEEDPLVETDLSSNNEKRWPEGSPSEKALRGRRIIIRSEVRREQKPEPSHRYREPSKIDRRSRLTEEPRTGSSTSDRTWDEYNEDTVEALQQQVLDLKKKLKKNKRSRRPQHSSRSKVRTRHTKCLSSESSSRSTAETDEEESSDGRHKGGRTLNRGSRGNWSESPSAVRQPYGERIGRETVWKALHQISHSPFSKEIESARLPRNFSAPTYVMYDGKADPVGHISHYRQSMAIHLGNNALMCRMFPSSLGPMSLRWFNRLPHSSIFSWNELAEAFVSRFITNSRKPKEFASLMSMRMKDSESLKNYSARYWEVYNEVDGGTEDMAMKTFKEGLHPESELRHSLSKRSARNMRDLMSRIEQYVRVEEDRARTGALSAQNRPQRRPNNTEQKRAEIPPRNPTRFPRPKEAVGVYTVFNQPIYRIMGDIKNEPFFMWPAPLGGDPTKRDPNKYCSYHREKGHMTEKCFTLKKHLDDLAKAGHLRCYINDGQRQHYHEGPTIVHNTKPAARIIETIHTSRSNGHSYDRLKSDLKKAQHLREVFQIHEGSVISKKPRMDYPENEQQIFFSDEDLRDVQTPHDDPLVIKLRIGDSDVKRVLVDQGSCSEIMYPDLFHGLGLKQTDLQPYDAPLVGFSGESVRPMGRITLNVHTGPISLETEFVVIDVPSPYTAIMGRRWLHRLKAVPSSFHQKLRFPTDFGIMEIKGDQVASKQCIMAALEKARDTHTETYSSCEELDTVIFSSDPEKYFKIGRELSPGNRTELIDFLVGNVDVFAWDPYEVPGVDPNYIEHRLNTDPHSKPVQQKARRSAPVHAEAKKNGKWRVCVDFTNLNQACPKDPFPLPKIDQLVDATAGHDRMSFLDAFQGYHQIALSAEDREKTAFITPLGIYCYKVMPFGLKNAGATYQRMVTKMFKDQIGKTMEIYIDDMVVKSRLSQDHLKDLTETFRVLRLHRLRLNASKCVFGVGSGKFLGFMVSHRGIEVNPDQIKVIQELKAPRTHKEVQRLTDLKRYLSSSLLLSNPTPGEPLFLYLAVSDRAVSAVLIRIKDTVQCPVYYASKTMTEAETHYPPLEKVGLALITAADKLPQYFQAHTVYLVTQYPVQAMFNKADFTGRIWKWGAKIKFAPTSEQNNLGESTPREDSPDHTRWWKVYVDGASNSKGSGTGVVIITPDETVIEQSIRLNFKTSNNEAEYEAVLAGLKSAKTLGARRLIVYCDSLLVASQINGEYMARDERMAAYLLKVQTAMTDFETVRIEQIGRNLNNHADALATLASVLSADFKRFIPIETLTTPSTDQPANYINAITVGPCWMDPYVTYLKEGVLPEQKKEAEIIRRKTARFWLSKDLKLYRRSFSGPYLLCVHPDVIEDLLYEIHEGICGSHTGGRSLAHRALTQGYWWPYMQKDAVDYVRKCDKCQRFSHSLHQPAGELQPLVSPWPFAQWGMDLVGPLPKATGNRRWLIVATDYFTKWVEGRTFGKHQRQKIRIKFVWKNIITSSPAYPQSNGQAEASNKTVLDGIKKRLEDAKGRWVEELPNVLWTFRTTPRRSTGETPFSLAYGSEAVIPLEIGLPTLRTSEWEPTRNDMAGSIPGSSSRLTRRKKRTSNDQVSLLPAATEKGIQQEHSTKTKVLSTRRSGPQKSFEQH</sequence>
<feature type="region of interest" description="Disordered" evidence="11">
    <location>
        <begin position="1082"/>
        <end position="1119"/>
    </location>
</feature>
<dbReference type="SUPFAM" id="SSF53098">
    <property type="entry name" value="Ribonuclease H-like"/>
    <property type="match status" value="2"/>
</dbReference>
<dbReference type="InterPro" id="IPR003609">
    <property type="entry name" value="Pan_app"/>
</dbReference>
<dbReference type="PROSITE" id="PS50879">
    <property type="entry name" value="RNASE_H_1"/>
    <property type="match status" value="1"/>
</dbReference>
<evidence type="ECO:0000256" key="4">
    <source>
        <dbReference type="ARBA" id="ARBA00023157"/>
    </source>
</evidence>
<comment type="caution">
    <text evidence="10">Lacks conserved residue(s) required for the propagation of feature annotation.</text>
</comment>
<feature type="compositionally biased region" description="Polar residues" evidence="11">
    <location>
        <begin position="869"/>
        <end position="882"/>
    </location>
</feature>
<dbReference type="Pfam" id="PF00954">
    <property type="entry name" value="S_locus_glycop"/>
    <property type="match status" value="1"/>
</dbReference>
<dbReference type="EMBL" id="OIVN01002474">
    <property type="protein sequence ID" value="SPD03955.1"/>
    <property type="molecule type" value="Genomic_DNA"/>
</dbReference>
<dbReference type="GO" id="GO:0048544">
    <property type="term" value="P:recognition of pollen"/>
    <property type="evidence" value="ECO:0007669"/>
    <property type="project" value="InterPro"/>
</dbReference>
<evidence type="ECO:0000256" key="7">
    <source>
        <dbReference type="ARBA" id="ARBA00023180"/>
    </source>
</evidence>
<dbReference type="PANTHER" id="PTHR32444">
    <property type="entry name" value="BULB-TYPE LECTIN DOMAIN-CONTAINING PROTEIN"/>
    <property type="match status" value="1"/>
</dbReference>
<evidence type="ECO:0000256" key="3">
    <source>
        <dbReference type="ARBA" id="ARBA00022729"/>
    </source>
</evidence>
<feature type="domain" description="Apple" evidence="16">
    <location>
        <begin position="580"/>
        <end position="660"/>
    </location>
</feature>
<keyword evidence="10" id="KW-0245">EGF-like domain</keyword>
<keyword evidence="2" id="KW-0597">Phosphoprotein</keyword>
<evidence type="ECO:0000256" key="9">
    <source>
        <dbReference type="ARBA" id="ARBA00048679"/>
    </source>
</evidence>